<evidence type="ECO:0000313" key="12">
    <source>
        <dbReference type="Proteomes" id="UP000318571"/>
    </source>
</evidence>
<keyword evidence="12" id="KW-1185">Reference proteome</keyword>
<feature type="domain" description="Potassium channel" evidence="10">
    <location>
        <begin position="241"/>
        <end position="282"/>
    </location>
</feature>
<comment type="caution">
    <text evidence="11">The sequence shown here is derived from an EMBL/GenBank/DDBJ whole genome shotgun (WGS) entry which is preliminary data.</text>
</comment>
<dbReference type="GO" id="GO:0030322">
    <property type="term" value="P:stabilization of membrane potential"/>
    <property type="evidence" value="ECO:0007669"/>
    <property type="project" value="TreeGrafter"/>
</dbReference>
<dbReference type="EMBL" id="VCGU01000002">
    <property type="protein sequence ID" value="TRY80153.1"/>
    <property type="molecule type" value="Genomic_DNA"/>
</dbReference>
<dbReference type="SUPFAM" id="SSF81324">
    <property type="entry name" value="Voltage-gated potassium channels"/>
    <property type="match status" value="2"/>
</dbReference>
<evidence type="ECO:0000256" key="9">
    <source>
        <dbReference type="SAM" id="Phobius"/>
    </source>
</evidence>
<dbReference type="PRINTS" id="PR01333">
    <property type="entry name" value="2POREKCHANEL"/>
</dbReference>
<dbReference type="GO" id="GO:0005886">
    <property type="term" value="C:plasma membrane"/>
    <property type="evidence" value="ECO:0007669"/>
    <property type="project" value="TreeGrafter"/>
</dbReference>
<feature type="transmembrane region" description="Helical" evidence="9">
    <location>
        <begin position="236"/>
        <end position="255"/>
    </location>
</feature>
<evidence type="ECO:0000256" key="8">
    <source>
        <dbReference type="RuleBase" id="RU003857"/>
    </source>
</evidence>
<keyword evidence="3 8" id="KW-0812">Transmembrane</keyword>
<dbReference type="Proteomes" id="UP000318571">
    <property type="component" value="Chromosome 6"/>
</dbReference>
<keyword evidence="6 9" id="KW-0472">Membrane</keyword>
<organism evidence="11 12">
    <name type="scientific">Tigriopus californicus</name>
    <name type="common">Marine copepod</name>
    <dbReference type="NCBI Taxonomy" id="6832"/>
    <lineage>
        <taxon>Eukaryota</taxon>
        <taxon>Metazoa</taxon>
        <taxon>Ecdysozoa</taxon>
        <taxon>Arthropoda</taxon>
        <taxon>Crustacea</taxon>
        <taxon>Multicrustacea</taxon>
        <taxon>Hexanauplia</taxon>
        <taxon>Copepoda</taxon>
        <taxon>Harpacticoida</taxon>
        <taxon>Harpacticidae</taxon>
        <taxon>Tigriopus</taxon>
    </lineage>
</organism>
<gene>
    <name evidence="11" type="ORF">TCAL_05802</name>
</gene>
<name>A0A553PR43_TIGCA</name>
<dbReference type="Gene3D" id="1.10.287.70">
    <property type="match status" value="1"/>
</dbReference>
<feature type="transmembrane region" description="Helical" evidence="9">
    <location>
        <begin position="72"/>
        <end position="94"/>
    </location>
</feature>
<dbReference type="InterPro" id="IPR003280">
    <property type="entry name" value="2pore_dom_K_chnl"/>
</dbReference>
<proteinExistence type="inferred from homology"/>
<dbReference type="GO" id="GO:0022841">
    <property type="term" value="F:potassium ion leak channel activity"/>
    <property type="evidence" value="ECO:0007669"/>
    <property type="project" value="TreeGrafter"/>
</dbReference>
<feature type="transmembrane region" description="Helical" evidence="9">
    <location>
        <begin position="295"/>
        <end position="316"/>
    </location>
</feature>
<dbReference type="Pfam" id="PF07885">
    <property type="entry name" value="Ion_trans_2"/>
    <property type="match status" value="2"/>
</dbReference>
<keyword evidence="7 8" id="KW-0407">Ion channel</keyword>
<evidence type="ECO:0000259" key="10">
    <source>
        <dbReference type="Pfam" id="PF07885"/>
    </source>
</evidence>
<evidence type="ECO:0000256" key="3">
    <source>
        <dbReference type="ARBA" id="ARBA00022692"/>
    </source>
</evidence>
<dbReference type="PANTHER" id="PTHR11003">
    <property type="entry name" value="POTASSIUM CHANNEL, SUBFAMILY K"/>
    <property type="match status" value="1"/>
</dbReference>
<comment type="subcellular location">
    <subcellularLocation>
        <location evidence="1">Membrane</location>
        <topology evidence="1">Multi-pass membrane protein</topology>
    </subcellularLocation>
</comment>
<dbReference type="InterPro" id="IPR013099">
    <property type="entry name" value="K_chnl_dom"/>
</dbReference>
<evidence type="ECO:0000256" key="6">
    <source>
        <dbReference type="ARBA" id="ARBA00023136"/>
    </source>
</evidence>
<comment type="similarity">
    <text evidence="8">Belongs to the two pore domain potassium channel (TC 1.A.1.8) family.</text>
</comment>
<keyword evidence="2 8" id="KW-0813">Transport</keyword>
<evidence type="ECO:0000256" key="1">
    <source>
        <dbReference type="ARBA" id="ARBA00004141"/>
    </source>
</evidence>
<reference evidence="11 12" key="1">
    <citation type="journal article" date="2018" name="Nat. Ecol. Evol.">
        <title>Genomic signatures of mitonuclear coevolution across populations of Tigriopus californicus.</title>
        <authorList>
            <person name="Barreto F.S."/>
            <person name="Watson E.T."/>
            <person name="Lima T.G."/>
            <person name="Willett C.S."/>
            <person name="Edmands S."/>
            <person name="Li W."/>
            <person name="Burton R.S."/>
        </authorList>
    </citation>
    <scope>NUCLEOTIDE SEQUENCE [LARGE SCALE GENOMIC DNA]</scope>
    <source>
        <strain evidence="11 12">San Diego</strain>
    </source>
</reference>
<evidence type="ECO:0000313" key="11">
    <source>
        <dbReference type="EMBL" id="TRY80153.1"/>
    </source>
</evidence>
<dbReference type="PANTHER" id="PTHR11003:SF291">
    <property type="entry name" value="IP11374P"/>
    <property type="match status" value="1"/>
</dbReference>
<keyword evidence="5 8" id="KW-0406">Ion transport</keyword>
<sequence>MKTSPILTRSNGRLHHVQCYRLGDIDIFKISYRSKLVQPTNYGNFYHIAGYMILQPGWLHVEKCGVRKNRPILRLFLVICFNGIVSMICAAIFVELERPEQLSRFAAKDDLQMEVERLHRNLTYMLQGINFPRERAIETLVKYSDALNEFTDIEDEIPWDMLAGAAFVNSVSSTTGYGDIVPVTLEGKLFTLVYALYGIPVFIWYVVKLGALFRVVLEPHSITEDLQDDKRFHPSIIGVILLVFMASVAAFISYMEDITYFNSVYACFITYSTIGFGDIDIYRISYRSNWFNLMIYGNCVHIAGYVILSAWVSSILDKCGIRRHR</sequence>
<dbReference type="AlphaFoldDB" id="A0A553PR43"/>
<evidence type="ECO:0000256" key="7">
    <source>
        <dbReference type="ARBA" id="ARBA00023303"/>
    </source>
</evidence>
<evidence type="ECO:0000256" key="5">
    <source>
        <dbReference type="ARBA" id="ARBA00023065"/>
    </source>
</evidence>
<accession>A0A553PR43</accession>
<feature type="transmembrane region" description="Helical" evidence="9">
    <location>
        <begin position="194"/>
        <end position="216"/>
    </location>
</feature>
<feature type="domain" description="Potassium channel" evidence="10">
    <location>
        <begin position="156"/>
        <end position="213"/>
    </location>
</feature>
<evidence type="ECO:0000256" key="2">
    <source>
        <dbReference type="ARBA" id="ARBA00022448"/>
    </source>
</evidence>
<dbReference type="GO" id="GO:0015271">
    <property type="term" value="F:outward rectifier potassium channel activity"/>
    <property type="evidence" value="ECO:0007669"/>
    <property type="project" value="TreeGrafter"/>
</dbReference>
<keyword evidence="4 9" id="KW-1133">Transmembrane helix</keyword>
<dbReference type="OMA" id="LMIYGNC"/>
<protein>
    <recommendedName>
        <fullName evidence="10">Potassium channel domain-containing protein</fullName>
    </recommendedName>
</protein>
<evidence type="ECO:0000256" key="4">
    <source>
        <dbReference type="ARBA" id="ARBA00022989"/>
    </source>
</evidence>